<dbReference type="PANTHER" id="PTHR34071">
    <property type="entry name" value="5-NITROIMIDAZOLE ANTIBIOTICS RESISTANCE PROTEIN, NIMA-FAMILY-RELATED PROTEIN-RELATED"/>
    <property type="match status" value="1"/>
</dbReference>
<dbReference type="Proteomes" id="UP000716906">
    <property type="component" value="Unassembled WGS sequence"/>
</dbReference>
<reference evidence="1 2" key="1">
    <citation type="journal article" date="2021" name="Sci. Rep.">
        <title>The distribution of antibiotic resistance genes in chicken gut microbiota commensals.</title>
        <authorList>
            <person name="Juricova H."/>
            <person name="Matiasovicova J."/>
            <person name="Kubasova T."/>
            <person name="Cejkova D."/>
            <person name="Rychlik I."/>
        </authorList>
    </citation>
    <scope>NUCLEOTIDE SEQUENCE [LARGE SCALE GENOMIC DNA]</scope>
    <source>
        <strain evidence="1 2">An773</strain>
    </source>
</reference>
<evidence type="ECO:0000313" key="2">
    <source>
        <dbReference type="Proteomes" id="UP000716906"/>
    </source>
</evidence>
<protein>
    <submittedName>
        <fullName evidence="1">Pyridoxamine 5'-phosphate oxidase family protein</fullName>
    </submittedName>
</protein>
<sequence>MFREMRRKRQLLSEKEAGEILKRGTSGVLALAGDDGYPYAVPISYVYDGEKLYFHSAKSGHKLDAIAAEPKASFCVIDQDRIVPEEYTTYFRSVIAFGRVRVMEDEAEKRQAIEKLAQKYAPRSTPQDRAAAIDREWKPLCMLEMTIDHMTGKEAIELVKEQMDCEK</sequence>
<name>A0ABS2E6N8_9FIRM</name>
<dbReference type="SUPFAM" id="SSF50475">
    <property type="entry name" value="FMN-binding split barrel"/>
    <property type="match status" value="1"/>
</dbReference>
<dbReference type="InterPro" id="IPR024747">
    <property type="entry name" value="Pyridox_Oxase-rel"/>
</dbReference>
<gene>
    <name evidence="1" type="ORF">H7U36_03990</name>
</gene>
<proteinExistence type="predicted"/>
<organism evidence="1 2">
    <name type="scientific">Faecalicatena fissicatena</name>
    <dbReference type="NCBI Taxonomy" id="290055"/>
    <lineage>
        <taxon>Bacteria</taxon>
        <taxon>Bacillati</taxon>
        <taxon>Bacillota</taxon>
        <taxon>Clostridia</taxon>
        <taxon>Lachnospirales</taxon>
        <taxon>Lachnospiraceae</taxon>
        <taxon>Faecalicatena</taxon>
    </lineage>
</organism>
<keyword evidence="2" id="KW-1185">Reference proteome</keyword>
<dbReference type="PANTHER" id="PTHR34071:SF2">
    <property type="entry name" value="FLAVIN-NUCLEOTIDE-BINDING PROTEIN"/>
    <property type="match status" value="1"/>
</dbReference>
<dbReference type="RefSeq" id="WP_205155735.1">
    <property type="nucleotide sequence ID" value="NZ_JACLYY010000003.1"/>
</dbReference>
<dbReference type="InterPro" id="IPR012349">
    <property type="entry name" value="Split_barrel_FMN-bd"/>
</dbReference>
<comment type="caution">
    <text evidence="1">The sequence shown here is derived from an EMBL/GenBank/DDBJ whole genome shotgun (WGS) entry which is preliminary data.</text>
</comment>
<dbReference type="Gene3D" id="2.30.110.10">
    <property type="entry name" value="Electron Transport, Fmn-binding Protein, Chain A"/>
    <property type="match status" value="1"/>
</dbReference>
<accession>A0ABS2E6N8</accession>
<evidence type="ECO:0000313" key="1">
    <source>
        <dbReference type="EMBL" id="MBM6737268.1"/>
    </source>
</evidence>
<dbReference type="Pfam" id="PF12900">
    <property type="entry name" value="Pyridox_ox_2"/>
    <property type="match status" value="1"/>
</dbReference>
<dbReference type="EMBL" id="JACLYY010000003">
    <property type="protein sequence ID" value="MBM6737268.1"/>
    <property type="molecule type" value="Genomic_DNA"/>
</dbReference>